<evidence type="ECO:0000256" key="2">
    <source>
        <dbReference type="SAM" id="Phobius"/>
    </source>
</evidence>
<gene>
    <name evidence="4" type="ORF">PG991_008038</name>
</gene>
<evidence type="ECO:0000313" key="4">
    <source>
        <dbReference type="EMBL" id="KAK8018848.1"/>
    </source>
</evidence>
<keyword evidence="5" id="KW-1185">Reference proteome</keyword>
<evidence type="ECO:0000256" key="3">
    <source>
        <dbReference type="SAM" id="SignalP"/>
    </source>
</evidence>
<feature type="signal peptide" evidence="3">
    <location>
        <begin position="1"/>
        <end position="16"/>
    </location>
</feature>
<feature type="compositionally biased region" description="Polar residues" evidence="1">
    <location>
        <begin position="207"/>
        <end position="218"/>
    </location>
</feature>
<keyword evidence="3" id="KW-0732">Signal</keyword>
<protein>
    <submittedName>
        <fullName evidence="4">Uncharacterized protein</fullName>
    </submittedName>
</protein>
<reference evidence="4 5" key="1">
    <citation type="submission" date="2023-01" db="EMBL/GenBank/DDBJ databases">
        <title>Analysis of 21 Apiospora genomes using comparative genomics revels a genus with tremendous synthesis potential of carbohydrate active enzymes and secondary metabolites.</title>
        <authorList>
            <person name="Sorensen T."/>
        </authorList>
    </citation>
    <scope>NUCLEOTIDE SEQUENCE [LARGE SCALE GENOMIC DNA]</scope>
    <source>
        <strain evidence="4 5">CBS 20057</strain>
    </source>
</reference>
<sequence>MSPSIRLILLSGAAFAAQKQCYFPHKNVHSLGIPCDPDAEGPVPCCEATHTCLSNKLCWDTKWNHILRGGCTDPLFKDPACPHLCEQEAQGGGLAFLRQCNGRFDDWTCVDDLDVTDCNLPFTIQPGLVKDYRPSNVSNVIYANANTTRDAGTGLPSSETQSALQQAKLQVGLGAGLGVGLPLLVALALSLWFLRGTQQELKRLRGDQSSSSNNTTRLGEQRGMGQIDKPQGSKTSTGGYSTGPPPVYQPAQYIQASSSQQQPAPISRQPPCQPSSRQMISSPHEMESDDQMLRQEADSTVVQPPLSAVQTPARFYAKPARPH</sequence>
<feature type="region of interest" description="Disordered" evidence="1">
    <location>
        <begin position="203"/>
        <end position="308"/>
    </location>
</feature>
<feature type="transmembrane region" description="Helical" evidence="2">
    <location>
        <begin position="171"/>
        <end position="194"/>
    </location>
</feature>
<name>A0ABR1RV73_9PEZI</name>
<proteinExistence type="predicted"/>
<keyword evidence="2" id="KW-0472">Membrane</keyword>
<comment type="caution">
    <text evidence="4">The sequence shown here is derived from an EMBL/GenBank/DDBJ whole genome shotgun (WGS) entry which is preliminary data.</text>
</comment>
<feature type="compositionally biased region" description="Low complexity" evidence="1">
    <location>
        <begin position="249"/>
        <end position="270"/>
    </location>
</feature>
<dbReference type="Proteomes" id="UP001396898">
    <property type="component" value="Unassembled WGS sequence"/>
</dbReference>
<organism evidence="4 5">
    <name type="scientific">Apiospora marii</name>
    <dbReference type="NCBI Taxonomy" id="335849"/>
    <lineage>
        <taxon>Eukaryota</taxon>
        <taxon>Fungi</taxon>
        <taxon>Dikarya</taxon>
        <taxon>Ascomycota</taxon>
        <taxon>Pezizomycotina</taxon>
        <taxon>Sordariomycetes</taxon>
        <taxon>Xylariomycetidae</taxon>
        <taxon>Amphisphaeriales</taxon>
        <taxon>Apiosporaceae</taxon>
        <taxon>Apiospora</taxon>
    </lineage>
</organism>
<keyword evidence="2" id="KW-1133">Transmembrane helix</keyword>
<evidence type="ECO:0000313" key="5">
    <source>
        <dbReference type="Proteomes" id="UP001396898"/>
    </source>
</evidence>
<dbReference type="EMBL" id="JAQQWI010000010">
    <property type="protein sequence ID" value="KAK8018848.1"/>
    <property type="molecule type" value="Genomic_DNA"/>
</dbReference>
<keyword evidence="2" id="KW-0812">Transmembrane</keyword>
<accession>A0ABR1RV73</accession>
<feature type="chain" id="PRO_5046774150" evidence="3">
    <location>
        <begin position="17"/>
        <end position="323"/>
    </location>
</feature>
<evidence type="ECO:0000256" key="1">
    <source>
        <dbReference type="SAM" id="MobiDB-lite"/>
    </source>
</evidence>